<evidence type="ECO:0000256" key="3">
    <source>
        <dbReference type="PROSITE-ProRule" id="PRU00339"/>
    </source>
</evidence>
<dbReference type="SUPFAM" id="SSF48452">
    <property type="entry name" value="TPR-like"/>
    <property type="match status" value="3"/>
</dbReference>
<dbReference type="Proteomes" id="UP000886390">
    <property type="component" value="Unassembled WGS sequence"/>
</dbReference>
<sequence>MSSHTPLQVRSFKMRFLFLSSLLLSLFLSGCVNLEKYKETPTEKKEIRIIKLNKEVKKLDSHDKRLIYKSIKNEIRLYHQKGDEEYKNGYYHDAAKSYELVNFYEGHNAISKEKINNIKAEAKRRAYLHYKLAKQYLKKDKKRALIKLNTVMMNDPDYKDTKELYEDLRNDRAMRIYINALENSLETKLINNKGSYKELKAIQNSMNNLAQYDYKNKSLQKARELFRTQKSILLKNAIAIYNKGELTQAKRKFLHILSLYPDDATAQKYMKHIAFKQSKKHNLAMANRALKQNNYLESISFAKKVLQLEPHNSEAKKIIALANKRAKEAVKKLVSEGKYYYNNKNLDQAKQCFEKALEIDKTNNTSLIYHKKIQRQLQTIKSLQ</sequence>
<dbReference type="SMART" id="SM00028">
    <property type="entry name" value="TPR"/>
    <property type="match status" value="2"/>
</dbReference>
<protein>
    <submittedName>
        <fullName evidence="4">Tetratricopeptide repeat protein</fullName>
    </submittedName>
</protein>
<dbReference type="InterPro" id="IPR019734">
    <property type="entry name" value="TPR_rpt"/>
</dbReference>
<keyword evidence="1" id="KW-0677">Repeat</keyword>
<keyword evidence="2 3" id="KW-0802">TPR repeat</keyword>
<reference evidence="4" key="1">
    <citation type="journal article" date="2020" name="mSystems">
        <title>Genome- and Community-Level Interaction Insights into Carbon Utilization and Element Cycling Functions of Hydrothermarchaeota in Hydrothermal Sediment.</title>
        <authorList>
            <person name="Zhou Z."/>
            <person name="Liu Y."/>
            <person name="Xu W."/>
            <person name="Pan J."/>
            <person name="Luo Z.H."/>
            <person name="Li M."/>
        </authorList>
    </citation>
    <scope>NUCLEOTIDE SEQUENCE [LARGE SCALE GENOMIC DNA]</scope>
    <source>
        <strain evidence="4">HyVt-507</strain>
    </source>
</reference>
<feature type="repeat" description="TPR" evidence="3">
    <location>
        <begin position="330"/>
        <end position="363"/>
    </location>
</feature>
<dbReference type="Gene3D" id="1.25.40.10">
    <property type="entry name" value="Tetratricopeptide repeat domain"/>
    <property type="match status" value="2"/>
</dbReference>
<dbReference type="PROSITE" id="PS50005">
    <property type="entry name" value="TPR"/>
    <property type="match status" value="1"/>
</dbReference>
<gene>
    <name evidence="4" type="ORF">ENJ67_01645</name>
</gene>
<accession>A0A7C3FX50</accession>
<dbReference type="AlphaFoldDB" id="A0A7C3FX50"/>
<dbReference type="InterPro" id="IPR011990">
    <property type="entry name" value="TPR-like_helical_dom_sf"/>
</dbReference>
<dbReference type="Pfam" id="PF07719">
    <property type="entry name" value="TPR_2"/>
    <property type="match status" value="1"/>
</dbReference>
<comment type="caution">
    <text evidence="4">The sequence shown here is derived from an EMBL/GenBank/DDBJ whole genome shotgun (WGS) entry which is preliminary data.</text>
</comment>
<name>A0A7C3FX50_9BACT</name>
<dbReference type="InterPro" id="IPR013105">
    <property type="entry name" value="TPR_2"/>
</dbReference>
<evidence type="ECO:0000256" key="2">
    <source>
        <dbReference type="ARBA" id="ARBA00022803"/>
    </source>
</evidence>
<evidence type="ECO:0000256" key="1">
    <source>
        <dbReference type="ARBA" id="ARBA00022737"/>
    </source>
</evidence>
<proteinExistence type="predicted"/>
<dbReference type="EMBL" id="DRNH01000086">
    <property type="protein sequence ID" value="HFB53410.1"/>
    <property type="molecule type" value="Genomic_DNA"/>
</dbReference>
<organism evidence="4">
    <name type="scientific">Sulfurimonas autotrophica</name>
    <dbReference type="NCBI Taxonomy" id="202747"/>
    <lineage>
        <taxon>Bacteria</taxon>
        <taxon>Pseudomonadati</taxon>
        <taxon>Campylobacterota</taxon>
        <taxon>Epsilonproteobacteria</taxon>
        <taxon>Campylobacterales</taxon>
        <taxon>Sulfurimonadaceae</taxon>
        <taxon>Sulfurimonas</taxon>
    </lineage>
</organism>
<evidence type="ECO:0000313" key="4">
    <source>
        <dbReference type="EMBL" id="HFB53410.1"/>
    </source>
</evidence>